<dbReference type="PANTHER" id="PTHR10889">
    <property type="entry name" value="DEOXYRIBOSE-PHOSPHATE ALDOLASE"/>
    <property type="match status" value="1"/>
</dbReference>
<dbReference type="GO" id="GO:0016052">
    <property type="term" value="P:carbohydrate catabolic process"/>
    <property type="evidence" value="ECO:0007669"/>
    <property type="project" value="TreeGrafter"/>
</dbReference>
<evidence type="ECO:0000256" key="7">
    <source>
        <dbReference type="NCBIfam" id="TIGR00126"/>
    </source>
</evidence>
<evidence type="ECO:0000256" key="6">
    <source>
        <dbReference type="ARBA" id="ARBA00048791"/>
    </source>
</evidence>
<dbReference type="EC" id="4.1.2.4" evidence="3 7"/>
<keyword evidence="5" id="KW-0704">Schiff base</keyword>
<name>A0AAW7R2Y6_9GAMM</name>
<dbReference type="AlphaFoldDB" id="A0AAW7R2Y6"/>
<dbReference type="NCBIfam" id="TIGR00126">
    <property type="entry name" value="deoC"/>
    <property type="match status" value="1"/>
</dbReference>
<evidence type="ECO:0000256" key="2">
    <source>
        <dbReference type="ARBA" id="ARBA00009473"/>
    </source>
</evidence>
<organism evidence="8 9">
    <name type="scientific">Pseudidiomarina terrestris</name>
    <dbReference type="NCBI Taxonomy" id="2820060"/>
    <lineage>
        <taxon>Bacteria</taxon>
        <taxon>Pseudomonadati</taxon>
        <taxon>Pseudomonadota</taxon>
        <taxon>Gammaproteobacteria</taxon>
        <taxon>Alteromonadales</taxon>
        <taxon>Idiomarinaceae</taxon>
        <taxon>Pseudidiomarina</taxon>
    </lineage>
</organism>
<keyword evidence="4 8" id="KW-0456">Lyase</keyword>
<dbReference type="RefSeq" id="WP_301775113.1">
    <property type="nucleotide sequence ID" value="NZ_JAGGJB010000008.1"/>
</dbReference>
<comment type="similarity">
    <text evidence="2">Belongs to the DeoC/FbaB aldolase family. DeoC type 2 subfamily.</text>
</comment>
<dbReference type="InterPro" id="IPR011343">
    <property type="entry name" value="DeoC"/>
</dbReference>
<dbReference type="InterPro" id="IPR013785">
    <property type="entry name" value="Aldolase_TIM"/>
</dbReference>
<evidence type="ECO:0000256" key="5">
    <source>
        <dbReference type="ARBA" id="ARBA00023270"/>
    </source>
</evidence>
<dbReference type="InterPro" id="IPR002915">
    <property type="entry name" value="DeoC/FbaB/LacD_aldolase"/>
</dbReference>
<accession>A0AAW7R2Y6</accession>
<evidence type="ECO:0000313" key="9">
    <source>
        <dbReference type="Proteomes" id="UP001169492"/>
    </source>
</evidence>
<dbReference type="GO" id="GO:0004139">
    <property type="term" value="F:deoxyribose-phosphate aldolase activity"/>
    <property type="evidence" value="ECO:0007669"/>
    <property type="project" value="UniProtKB-UniRule"/>
</dbReference>
<dbReference type="SMART" id="SM01133">
    <property type="entry name" value="DeoC"/>
    <property type="match status" value="1"/>
</dbReference>
<dbReference type="Proteomes" id="UP001169492">
    <property type="component" value="Unassembled WGS sequence"/>
</dbReference>
<evidence type="ECO:0000256" key="1">
    <source>
        <dbReference type="ARBA" id="ARBA00004816"/>
    </source>
</evidence>
<evidence type="ECO:0000256" key="3">
    <source>
        <dbReference type="ARBA" id="ARBA00012515"/>
    </source>
</evidence>
<comment type="pathway">
    <text evidence="1">Carbohydrate degradation; 2-deoxy-D-ribose 1-phosphate degradation; D-glyceraldehyde 3-phosphate and acetaldehyde from 2-deoxy-alpha-D-ribose 1-phosphate: step 2/2.</text>
</comment>
<evidence type="ECO:0000313" key="8">
    <source>
        <dbReference type="EMBL" id="MDN7125678.1"/>
    </source>
</evidence>
<dbReference type="Pfam" id="PF01791">
    <property type="entry name" value="DeoC"/>
    <property type="match status" value="1"/>
</dbReference>
<comment type="catalytic activity">
    <reaction evidence="6">
        <text>2-deoxy-D-ribose 5-phosphate = D-glyceraldehyde 3-phosphate + acetaldehyde</text>
        <dbReference type="Rhea" id="RHEA:12821"/>
        <dbReference type="ChEBI" id="CHEBI:15343"/>
        <dbReference type="ChEBI" id="CHEBI:59776"/>
        <dbReference type="ChEBI" id="CHEBI:62877"/>
        <dbReference type="EC" id="4.1.2.4"/>
    </reaction>
</comment>
<dbReference type="Gene3D" id="3.20.20.70">
    <property type="entry name" value="Aldolase class I"/>
    <property type="match status" value="1"/>
</dbReference>
<dbReference type="SUPFAM" id="SSF51569">
    <property type="entry name" value="Aldolase"/>
    <property type="match status" value="1"/>
</dbReference>
<sequence length="258" mass="27466">MIDLTTAAKMAIQLMDLTSLNLQDTPEDIRKLCESAKTPYGSPAALCVYPEHVAWARYQCQQLGLKTVKIATVTNFPGGYDAVERAADETERAVFAGADEVDVVFPYQQYLAGNEKLARELIQSCKARCGQRATLKVILETGVLQQPSVIRSASLLAIEAGADFIKTSTGKVAVNATLEAAREMLTAIADTGGHCGFKAAGGVRTAADAQSYLQLAEDIVGRDFLAPATFRFGASGLLVNLQSMLDGTTSSNQSGTSY</sequence>
<reference evidence="8 9" key="1">
    <citation type="submission" date="2021-03" db="EMBL/GenBank/DDBJ databases">
        <title>Pseudidiomarina terrestris, a new bacterium isolated from saline soil.</title>
        <authorList>
            <person name="Galisteo C."/>
            <person name="De La Haba R."/>
            <person name="Sanchez-Porro C."/>
            <person name="Ventosa A."/>
        </authorList>
    </citation>
    <scope>NUCLEOTIDE SEQUENCE [LARGE SCALE GENOMIC DNA]</scope>
    <source>
        <strain evidence="8 9">1APP75-32.1</strain>
    </source>
</reference>
<dbReference type="CDD" id="cd00959">
    <property type="entry name" value="DeoC"/>
    <property type="match status" value="1"/>
</dbReference>
<dbReference type="GO" id="GO:0009264">
    <property type="term" value="P:deoxyribonucleotide catabolic process"/>
    <property type="evidence" value="ECO:0007669"/>
    <property type="project" value="UniProtKB-UniRule"/>
</dbReference>
<comment type="caution">
    <text evidence="8">The sequence shown here is derived from an EMBL/GenBank/DDBJ whole genome shotgun (WGS) entry which is preliminary data.</text>
</comment>
<dbReference type="PANTHER" id="PTHR10889:SF3">
    <property type="entry name" value="DEOXYRIBOSE-PHOSPHATE ALDOLASE"/>
    <property type="match status" value="1"/>
</dbReference>
<dbReference type="GO" id="GO:0005737">
    <property type="term" value="C:cytoplasm"/>
    <property type="evidence" value="ECO:0007669"/>
    <property type="project" value="InterPro"/>
</dbReference>
<protein>
    <recommendedName>
        <fullName evidence="3 7">Deoxyribose-phosphate aldolase</fullName>
        <ecNumber evidence="3 7">4.1.2.4</ecNumber>
    </recommendedName>
</protein>
<dbReference type="PIRSF" id="PIRSF001357">
    <property type="entry name" value="DeoC"/>
    <property type="match status" value="1"/>
</dbReference>
<gene>
    <name evidence="8" type="primary">deoC</name>
    <name evidence="8" type="ORF">J6I90_12375</name>
</gene>
<evidence type="ECO:0000256" key="4">
    <source>
        <dbReference type="ARBA" id="ARBA00023239"/>
    </source>
</evidence>
<proteinExistence type="inferred from homology"/>
<dbReference type="EMBL" id="JAGGJB010000008">
    <property type="protein sequence ID" value="MDN7125678.1"/>
    <property type="molecule type" value="Genomic_DNA"/>
</dbReference>